<dbReference type="EMBL" id="CP112998">
    <property type="protein sequence ID" value="WAC14692.1"/>
    <property type="molecule type" value="Genomic_DNA"/>
</dbReference>
<organism evidence="1 2">
    <name type="scientific">Dyadobacter pollutisoli</name>
    <dbReference type="NCBI Taxonomy" id="2910158"/>
    <lineage>
        <taxon>Bacteria</taxon>
        <taxon>Pseudomonadati</taxon>
        <taxon>Bacteroidota</taxon>
        <taxon>Cytophagia</taxon>
        <taxon>Cytophagales</taxon>
        <taxon>Spirosomataceae</taxon>
        <taxon>Dyadobacter</taxon>
    </lineage>
</organism>
<evidence type="ECO:0000313" key="2">
    <source>
        <dbReference type="Proteomes" id="UP001164653"/>
    </source>
</evidence>
<keyword evidence="2" id="KW-1185">Reference proteome</keyword>
<dbReference type="Gene3D" id="2.60.120.10">
    <property type="entry name" value="Jelly Rolls"/>
    <property type="match status" value="1"/>
</dbReference>
<evidence type="ECO:0000313" key="1">
    <source>
        <dbReference type="EMBL" id="WAC14692.1"/>
    </source>
</evidence>
<dbReference type="AlphaFoldDB" id="A0A9E8NGQ0"/>
<dbReference type="Proteomes" id="UP001164653">
    <property type="component" value="Chromosome"/>
</dbReference>
<accession>A0A9E8NGQ0</accession>
<sequence>MKKSRPSFDFNTQSPLFDAFERKAVSLDLREGAPVFYPDQMQDSLYFVKKGVMRSYIRHNDIEVTRWFYSAGDLAYSALSVFHGLPSDICLVAACPSIVMQIYKEDYCKLCDGFPEFRQTINDLQGSFLYRYAHYNDSARTLLRIERYRKFLDEFPLVGGQVQIRHQASFLGMTPDTLSKIRKQFQNKASQRMTLT</sequence>
<dbReference type="InterPro" id="IPR014710">
    <property type="entry name" value="RmlC-like_jellyroll"/>
</dbReference>
<proteinExistence type="predicted"/>
<protein>
    <submittedName>
        <fullName evidence="1">Crp/Fnr family transcriptional regulator</fullName>
    </submittedName>
</protein>
<dbReference type="KEGG" id="dpf:ON006_12165"/>
<name>A0A9E8NGQ0_9BACT</name>
<dbReference type="InterPro" id="IPR018490">
    <property type="entry name" value="cNMP-bd_dom_sf"/>
</dbReference>
<dbReference type="SUPFAM" id="SSF51206">
    <property type="entry name" value="cAMP-binding domain-like"/>
    <property type="match status" value="1"/>
</dbReference>
<dbReference type="RefSeq" id="WP_244820059.1">
    <property type="nucleotide sequence ID" value="NZ_CP112998.1"/>
</dbReference>
<gene>
    <name evidence="1" type="ORF">ON006_12165</name>
</gene>
<reference evidence="1" key="1">
    <citation type="submission" date="2022-11" db="EMBL/GenBank/DDBJ databases">
        <title>Dyadobacter pollutisoli sp. nov., isolated from plastic dumped soil.</title>
        <authorList>
            <person name="Kim J.M."/>
            <person name="Kim K.R."/>
            <person name="Lee J.K."/>
            <person name="Hao L."/>
            <person name="Jeon C.O."/>
        </authorList>
    </citation>
    <scope>NUCLEOTIDE SEQUENCE</scope>
    <source>
        <strain evidence="1">U1</strain>
    </source>
</reference>